<evidence type="ECO:0000313" key="3">
    <source>
        <dbReference type="Proteomes" id="UP000005938"/>
    </source>
</evidence>
<evidence type="ECO:0008006" key="4">
    <source>
        <dbReference type="Google" id="ProtNLM"/>
    </source>
</evidence>
<keyword evidence="1" id="KW-0732">Signal</keyword>
<protein>
    <recommendedName>
        <fullName evidence="4">Lipoprotein</fullName>
    </recommendedName>
</protein>
<dbReference type="AlphaFoldDB" id="I0WG71"/>
<accession>I0WG71</accession>
<keyword evidence="3" id="KW-1185">Reference proteome</keyword>
<proteinExistence type="predicted"/>
<dbReference type="STRING" id="946077.W5A_06481"/>
<dbReference type="RefSeq" id="WP_008238653.1">
    <property type="nucleotide sequence ID" value="NZ_AJJU01000005.1"/>
</dbReference>
<organism evidence="2 3">
    <name type="scientific">Imtechella halotolerans K1</name>
    <dbReference type="NCBI Taxonomy" id="946077"/>
    <lineage>
        <taxon>Bacteria</taxon>
        <taxon>Pseudomonadati</taxon>
        <taxon>Bacteroidota</taxon>
        <taxon>Flavobacteriia</taxon>
        <taxon>Flavobacteriales</taxon>
        <taxon>Flavobacteriaceae</taxon>
        <taxon>Imtechella</taxon>
    </lineage>
</organism>
<reference evidence="2 3" key="1">
    <citation type="journal article" date="2012" name="J. Bacteriol.">
        <title>Genome Sequence of the Halotolerant Bacterium Imtechella halotolerans K1T.</title>
        <authorList>
            <person name="Kumar S."/>
            <person name="Vikram S."/>
            <person name="Subramanian S."/>
            <person name="Raghava G.P."/>
            <person name="Pinnaka A.K."/>
        </authorList>
    </citation>
    <scope>NUCLEOTIDE SEQUENCE [LARGE SCALE GENOMIC DNA]</scope>
    <source>
        <strain evidence="2 3">K1</strain>
    </source>
</reference>
<evidence type="ECO:0000256" key="1">
    <source>
        <dbReference type="SAM" id="SignalP"/>
    </source>
</evidence>
<sequence length="238" mass="26855">MKATAIIILHLFFLSFSCSNTGGVSKLEQETNEAIEKAIGKTSDEFYGKLDQLLTLEIASKVAGYSADQAKKEYSKFLKDPATHSVSYLWDKGRIKKVNNPITNKAMNVPIDDFVKISWVRNTTLDKFKFDYHTPTVEEIEKANEAMDAKLNEMVGEGKVTKDQADLSKGMANGLMEGQSFIPVTHLGDHAMWNTKYKQLKVFYRGLEFEITVEISDSESLNKQKSIEVAQRIIKENL</sequence>
<dbReference type="EMBL" id="AJJU01000005">
    <property type="protein sequence ID" value="EID75387.1"/>
    <property type="molecule type" value="Genomic_DNA"/>
</dbReference>
<dbReference type="PROSITE" id="PS51257">
    <property type="entry name" value="PROKAR_LIPOPROTEIN"/>
    <property type="match status" value="1"/>
</dbReference>
<gene>
    <name evidence="2" type="ORF">W5A_06481</name>
</gene>
<evidence type="ECO:0000313" key="2">
    <source>
        <dbReference type="EMBL" id="EID75387.1"/>
    </source>
</evidence>
<feature type="chain" id="PRO_5003635408" description="Lipoprotein" evidence="1">
    <location>
        <begin position="22"/>
        <end position="238"/>
    </location>
</feature>
<dbReference type="OrthoDB" id="1335707at2"/>
<dbReference type="eggNOG" id="ENOG503351R">
    <property type="taxonomic scope" value="Bacteria"/>
</dbReference>
<feature type="signal peptide" evidence="1">
    <location>
        <begin position="1"/>
        <end position="21"/>
    </location>
</feature>
<name>I0WG71_9FLAO</name>
<comment type="caution">
    <text evidence="2">The sequence shown here is derived from an EMBL/GenBank/DDBJ whole genome shotgun (WGS) entry which is preliminary data.</text>
</comment>
<dbReference type="Proteomes" id="UP000005938">
    <property type="component" value="Unassembled WGS sequence"/>
</dbReference>